<dbReference type="Proteomes" id="UP000190166">
    <property type="component" value="Unassembled WGS sequence"/>
</dbReference>
<dbReference type="PROSITE" id="PS51257">
    <property type="entry name" value="PROKAR_LIPOPROTEIN"/>
    <property type="match status" value="1"/>
</dbReference>
<keyword evidence="9" id="KW-1185">Reference proteome</keyword>
<sequence length="484" mass="54289">MKKQFFLYSLLICTVAVLTVSCNKFLDVIPKGKQVASTITDYELLMNSPDFYNYLQGGGWQVPLLMGDEIAAEENYYANAYPYVQRLFRWDDVIYEESDVASDLRSFLSNLYTCNKVINEVMNADGGTSLEKQYIQAEAKATRAWIYFQLINFYAKPYQASTATTDPGFPIITTADVMQNSFSRSTVQAVYDFMIADLNAAIAVLPLRSKVKSRMSGAAAAAILGKIYLFMGKSVDALPLFNTAIDDANASPIQTRLYDYNKELAPGGSFLPIGMSGPNSDYVNLNDYTESVLAKTFSNQFASGGMGIIIKPETAALFGPTDLRLLFYSADYPDWSPNPSGRLRRYGVMYSRFGVTLAELYLLRAECKARMDDLTGACGDMEMLRKHRMPEADAPVPSATATDKFALIKFIFDERIREFAAEGYRWFDMRRLSVDPLFPKQTFTHSVYLQNGSTQTYTLRQPDRLTLRIPSNIMVVNPGLENNP</sequence>
<evidence type="ECO:0000313" key="8">
    <source>
        <dbReference type="EMBL" id="SKC95636.1"/>
    </source>
</evidence>
<feature type="domain" description="RagB/SusD" evidence="6">
    <location>
        <begin position="357"/>
        <end position="484"/>
    </location>
</feature>
<feature type="domain" description="SusD-like N-terminal" evidence="7">
    <location>
        <begin position="105"/>
        <end position="229"/>
    </location>
</feature>
<comment type="similarity">
    <text evidence="2">Belongs to the SusD family.</text>
</comment>
<organism evidence="8 9">
    <name type="scientific">Chitinophaga ginsengisegetis</name>
    <dbReference type="NCBI Taxonomy" id="393003"/>
    <lineage>
        <taxon>Bacteria</taxon>
        <taxon>Pseudomonadati</taxon>
        <taxon>Bacteroidota</taxon>
        <taxon>Chitinophagia</taxon>
        <taxon>Chitinophagales</taxon>
        <taxon>Chitinophagaceae</taxon>
        <taxon>Chitinophaga</taxon>
    </lineage>
</organism>
<dbReference type="SUPFAM" id="SSF48452">
    <property type="entry name" value="TPR-like"/>
    <property type="match status" value="1"/>
</dbReference>
<dbReference type="Gene3D" id="1.25.40.390">
    <property type="match status" value="2"/>
</dbReference>
<dbReference type="STRING" id="393003.SAMN05660461_0466"/>
<evidence type="ECO:0000256" key="5">
    <source>
        <dbReference type="ARBA" id="ARBA00023237"/>
    </source>
</evidence>
<evidence type="ECO:0000256" key="1">
    <source>
        <dbReference type="ARBA" id="ARBA00004442"/>
    </source>
</evidence>
<dbReference type="InterPro" id="IPR012944">
    <property type="entry name" value="SusD_RagB_dom"/>
</dbReference>
<dbReference type="Pfam" id="PF07980">
    <property type="entry name" value="SusD_RagB"/>
    <property type="match status" value="1"/>
</dbReference>
<evidence type="ECO:0000256" key="4">
    <source>
        <dbReference type="ARBA" id="ARBA00023136"/>
    </source>
</evidence>
<reference evidence="8 9" key="1">
    <citation type="submission" date="2017-02" db="EMBL/GenBank/DDBJ databases">
        <authorList>
            <person name="Peterson S.W."/>
        </authorList>
    </citation>
    <scope>NUCLEOTIDE SEQUENCE [LARGE SCALE GENOMIC DNA]</scope>
    <source>
        <strain evidence="8 9">DSM 18108</strain>
    </source>
</reference>
<dbReference type="EMBL" id="FUZZ01000001">
    <property type="protein sequence ID" value="SKC95636.1"/>
    <property type="molecule type" value="Genomic_DNA"/>
</dbReference>
<comment type="subcellular location">
    <subcellularLocation>
        <location evidence="1">Cell outer membrane</location>
    </subcellularLocation>
</comment>
<name>A0A1T5N5B0_9BACT</name>
<evidence type="ECO:0000313" key="9">
    <source>
        <dbReference type="Proteomes" id="UP000190166"/>
    </source>
</evidence>
<evidence type="ECO:0000259" key="6">
    <source>
        <dbReference type="Pfam" id="PF07980"/>
    </source>
</evidence>
<proteinExistence type="inferred from homology"/>
<evidence type="ECO:0000256" key="2">
    <source>
        <dbReference type="ARBA" id="ARBA00006275"/>
    </source>
</evidence>
<protein>
    <submittedName>
        <fullName evidence="8">SusD family protein</fullName>
    </submittedName>
</protein>
<dbReference type="RefSeq" id="WP_079467799.1">
    <property type="nucleotide sequence ID" value="NZ_FUZZ01000001.1"/>
</dbReference>
<dbReference type="InterPro" id="IPR011990">
    <property type="entry name" value="TPR-like_helical_dom_sf"/>
</dbReference>
<evidence type="ECO:0000256" key="3">
    <source>
        <dbReference type="ARBA" id="ARBA00022729"/>
    </source>
</evidence>
<keyword evidence="4" id="KW-0472">Membrane</keyword>
<evidence type="ECO:0000259" key="7">
    <source>
        <dbReference type="Pfam" id="PF14322"/>
    </source>
</evidence>
<dbReference type="GO" id="GO:0009279">
    <property type="term" value="C:cell outer membrane"/>
    <property type="evidence" value="ECO:0007669"/>
    <property type="project" value="UniProtKB-SubCell"/>
</dbReference>
<dbReference type="InterPro" id="IPR033985">
    <property type="entry name" value="SusD-like_N"/>
</dbReference>
<dbReference type="AlphaFoldDB" id="A0A1T5N5B0"/>
<keyword evidence="5" id="KW-0998">Cell outer membrane</keyword>
<keyword evidence="3" id="KW-0732">Signal</keyword>
<dbReference type="Pfam" id="PF14322">
    <property type="entry name" value="SusD-like_3"/>
    <property type="match status" value="1"/>
</dbReference>
<gene>
    <name evidence="8" type="ORF">SAMN05660461_0466</name>
</gene>
<accession>A0A1T5N5B0</accession>